<organism evidence="1">
    <name type="scientific">Myoviridae sp. ctPoO4</name>
    <dbReference type="NCBI Taxonomy" id="2827685"/>
    <lineage>
        <taxon>Viruses</taxon>
        <taxon>Duplodnaviria</taxon>
        <taxon>Heunggongvirae</taxon>
        <taxon>Uroviricota</taxon>
        <taxon>Caudoviricetes</taxon>
    </lineage>
</organism>
<proteinExistence type="predicted"/>
<reference evidence="1" key="1">
    <citation type="journal article" date="2021" name="Proc. Natl. Acad. Sci. U.S.A.">
        <title>A Catalog of Tens of Thousands of Viruses from Human Metagenomes Reveals Hidden Associations with Chronic Diseases.</title>
        <authorList>
            <person name="Tisza M.J."/>
            <person name="Buck C.B."/>
        </authorList>
    </citation>
    <scope>NUCLEOTIDE SEQUENCE</scope>
    <source>
        <strain evidence="1">CtPoO4</strain>
    </source>
</reference>
<accession>A0A8S5SM86</accession>
<evidence type="ECO:0000313" key="1">
    <source>
        <dbReference type="EMBL" id="DAF52078.1"/>
    </source>
</evidence>
<dbReference type="EMBL" id="BK032629">
    <property type="protein sequence ID" value="DAF52078.1"/>
    <property type="molecule type" value="Genomic_DNA"/>
</dbReference>
<name>A0A8S5SM86_9CAUD</name>
<sequence length="123" mass="13980">MTILEWLSSSCRYSFEENTFMRIALDRGITDVNEDAMTLTQEQKDLMTADIIFTAVLLSPSSTASQSASHNNFQRTVGSETDIYQSNKISYALGIYKRYNDPNYEVLISARPKIKLLKIIDVI</sequence>
<protein>
    <submittedName>
        <fullName evidence="1">Uncharacterized protein</fullName>
    </submittedName>
</protein>